<evidence type="ECO:0000259" key="4">
    <source>
        <dbReference type="PROSITE" id="PS01124"/>
    </source>
</evidence>
<organism evidence="5 6">
    <name type="scientific">Saccharopolyspora cebuensis</name>
    <dbReference type="NCBI Taxonomy" id="418759"/>
    <lineage>
        <taxon>Bacteria</taxon>
        <taxon>Bacillati</taxon>
        <taxon>Actinomycetota</taxon>
        <taxon>Actinomycetes</taxon>
        <taxon>Pseudonocardiales</taxon>
        <taxon>Pseudonocardiaceae</taxon>
        <taxon>Saccharopolyspora</taxon>
    </lineage>
</organism>
<dbReference type="SMART" id="SM00342">
    <property type="entry name" value="HTH_ARAC"/>
    <property type="match status" value="1"/>
</dbReference>
<dbReference type="InterPro" id="IPR018060">
    <property type="entry name" value="HTH_AraC"/>
</dbReference>
<evidence type="ECO:0000256" key="1">
    <source>
        <dbReference type="ARBA" id="ARBA00023015"/>
    </source>
</evidence>
<dbReference type="InterPro" id="IPR018062">
    <property type="entry name" value="HTH_AraC-typ_CS"/>
</dbReference>
<dbReference type="InterPro" id="IPR020449">
    <property type="entry name" value="Tscrpt_reg_AraC-type_HTH"/>
</dbReference>
<dbReference type="EMBL" id="JBGEHV010000106">
    <property type="protein sequence ID" value="MEY8043562.1"/>
    <property type="molecule type" value="Genomic_DNA"/>
</dbReference>
<accession>A0ABV4CR42</accession>
<reference evidence="5 6" key="1">
    <citation type="submission" date="2024-08" db="EMBL/GenBank/DDBJ databases">
        <title>Genome mining of Saccharopolyspora cebuensis PGLac3 from Nigerian medicinal plant.</title>
        <authorList>
            <person name="Ezeobiora C.E."/>
            <person name="Igbokwe N.H."/>
            <person name="Amin D.H."/>
            <person name="Mendie U.E."/>
        </authorList>
    </citation>
    <scope>NUCLEOTIDE SEQUENCE [LARGE SCALE GENOMIC DNA]</scope>
    <source>
        <strain evidence="5 6">PGLac3</strain>
    </source>
</reference>
<dbReference type="PRINTS" id="PR00032">
    <property type="entry name" value="HTHARAC"/>
</dbReference>
<evidence type="ECO:0000256" key="2">
    <source>
        <dbReference type="ARBA" id="ARBA00023125"/>
    </source>
</evidence>
<keyword evidence="6" id="KW-1185">Reference proteome</keyword>
<comment type="caution">
    <text evidence="5">The sequence shown here is derived from an EMBL/GenBank/DDBJ whole genome shotgun (WGS) entry which is preliminary data.</text>
</comment>
<dbReference type="PROSITE" id="PS00041">
    <property type="entry name" value="HTH_ARAC_FAMILY_1"/>
    <property type="match status" value="1"/>
</dbReference>
<keyword evidence="1" id="KW-0805">Transcription regulation</keyword>
<proteinExistence type="predicted"/>
<dbReference type="RefSeq" id="WP_345363418.1">
    <property type="nucleotide sequence ID" value="NZ_BAABII010000010.1"/>
</dbReference>
<dbReference type="PANTHER" id="PTHR46796">
    <property type="entry name" value="HTH-TYPE TRANSCRIPTIONAL ACTIVATOR RHAS-RELATED"/>
    <property type="match status" value="1"/>
</dbReference>
<keyword evidence="3" id="KW-0804">Transcription</keyword>
<sequence length="276" mass="29343">MSGEPADQRGERSARQIDDHRVAAVMRSVRCMQADVGEKHLLPDLARSASLSPFHFHRVFRMVTSATPGRFLAAARMAEAKRLLVRTSMSVTDICIQVGYSSLGTFTTQFTRLVGVSPRRFRQTIERHGAESFAAVLDQLREILPEPLEVQVAGSVVGGAGDGALVAAGLFRSGIPQELPAACAIVSSPGIAAFGGLPDGDFHALAMSLAPDASVEDALVTQDPELCYVGTAERLVQIRDGRMVSSTPLRIQLRPSAPVDPPLVLALPILLAAGVV</sequence>
<feature type="domain" description="HTH araC/xylS-type" evidence="4">
    <location>
        <begin position="26"/>
        <end position="124"/>
    </location>
</feature>
<dbReference type="InterPro" id="IPR050204">
    <property type="entry name" value="AraC_XylS_family_regulators"/>
</dbReference>
<evidence type="ECO:0000256" key="3">
    <source>
        <dbReference type="ARBA" id="ARBA00023163"/>
    </source>
</evidence>
<evidence type="ECO:0000313" key="5">
    <source>
        <dbReference type="EMBL" id="MEY8043562.1"/>
    </source>
</evidence>
<dbReference type="Gene3D" id="1.10.10.60">
    <property type="entry name" value="Homeodomain-like"/>
    <property type="match status" value="2"/>
</dbReference>
<dbReference type="Pfam" id="PF12833">
    <property type="entry name" value="HTH_18"/>
    <property type="match status" value="1"/>
</dbReference>
<dbReference type="PROSITE" id="PS01124">
    <property type="entry name" value="HTH_ARAC_FAMILY_2"/>
    <property type="match status" value="1"/>
</dbReference>
<name>A0ABV4CR42_9PSEU</name>
<dbReference type="SUPFAM" id="SSF46689">
    <property type="entry name" value="Homeodomain-like"/>
    <property type="match status" value="2"/>
</dbReference>
<evidence type="ECO:0000313" key="6">
    <source>
        <dbReference type="Proteomes" id="UP001564626"/>
    </source>
</evidence>
<gene>
    <name evidence="5" type="ORF">AB8O55_29500</name>
</gene>
<protein>
    <submittedName>
        <fullName evidence="5">Helix-turn-helix transcriptional regulator</fullName>
    </submittedName>
</protein>
<dbReference type="InterPro" id="IPR009057">
    <property type="entry name" value="Homeodomain-like_sf"/>
</dbReference>
<keyword evidence="2" id="KW-0238">DNA-binding</keyword>
<dbReference type="Proteomes" id="UP001564626">
    <property type="component" value="Unassembled WGS sequence"/>
</dbReference>